<dbReference type="CDD" id="cd00170">
    <property type="entry name" value="SEC14"/>
    <property type="match status" value="1"/>
</dbReference>
<dbReference type="Pfam" id="PF06842">
    <property type="entry name" value="DUF1242"/>
    <property type="match status" value="1"/>
</dbReference>
<dbReference type="Pfam" id="PF03765">
    <property type="entry name" value="CRAL_TRIO_N"/>
    <property type="match status" value="1"/>
</dbReference>
<evidence type="ECO:0000256" key="8">
    <source>
        <dbReference type="ARBA" id="ARBA00023136"/>
    </source>
</evidence>
<evidence type="ECO:0000256" key="5">
    <source>
        <dbReference type="ARBA" id="ARBA00022729"/>
    </source>
</evidence>
<evidence type="ECO:0000313" key="12">
    <source>
        <dbReference type="Proteomes" id="UP001291623"/>
    </source>
</evidence>
<dbReference type="AlphaFoldDB" id="A0AAE1RDD1"/>
<evidence type="ECO:0000256" key="3">
    <source>
        <dbReference type="ARBA" id="ARBA00008961"/>
    </source>
</evidence>
<protein>
    <recommendedName>
        <fullName evidence="10">CRAL-TRIO domain-containing protein</fullName>
    </recommendedName>
</protein>
<organism evidence="11 12">
    <name type="scientific">Anisodus tanguticus</name>
    <dbReference type="NCBI Taxonomy" id="243964"/>
    <lineage>
        <taxon>Eukaryota</taxon>
        <taxon>Viridiplantae</taxon>
        <taxon>Streptophyta</taxon>
        <taxon>Embryophyta</taxon>
        <taxon>Tracheophyta</taxon>
        <taxon>Spermatophyta</taxon>
        <taxon>Magnoliopsida</taxon>
        <taxon>eudicotyledons</taxon>
        <taxon>Gunneridae</taxon>
        <taxon>Pentapetalae</taxon>
        <taxon>asterids</taxon>
        <taxon>lamiids</taxon>
        <taxon>Solanales</taxon>
        <taxon>Solanaceae</taxon>
        <taxon>Solanoideae</taxon>
        <taxon>Hyoscyameae</taxon>
        <taxon>Anisodus</taxon>
    </lineage>
</organism>
<keyword evidence="12" id="KW-1185">Reference proteome</keyword>
<proteinExistence type="inferred from homology"/>
<keyword evidence="5 9" id="KW-0732">Signal</keyword>
<dbReference type="InterPro" id="IPR001251">
    <property type="entry name" value="CRAL-TRIO_dom"/>
</dbReference>
<comment type="subcellular location">
    <subcellularLocation>
        <location evidence="2">Golgi apparatus membrane</location>
        <topology evidence="2">Single-pass type I membrane protein</topology>
    </subcellularLocation>
</comment>
<comment type="similarity">
    <text evidence="3">Belongs to the KISH family.</text>
</comment>
<gene>
    <name evidence="11" type="ORF">RND71_029442</name>
</gene>
<evidence type="ECO:0000256" key="4">
    <source>
        <dbReference type="ARBA" id="ARBA00022692"/>
    </source>
</evidence>
<dbReference type="InterPro" id="IPR009653">
    <property type="entry name" value="Ksh1"/>
</dbReference>
<evidence type="ECO:0000256" key="6">
    <source>
        <dbReference type="ARBA" id="ARBA00022989"/>
    </source>
</evidence>
<dbReference type="Gene3D" id="3.40.525.10">
    <property type="entry name" value="CRAL-TRIO lipid binding domain"/>
    <property type="match status" value="1"/>
</dbReference>
<feature type="signal peptide" evidence="9">
    <location>
        <begin position="1"/>
        <end position="22"/>
    </location>
</feature>
<dbReference type="GO" id="GO:0000139">
    <property type="term" value="C:Golgi membrane"/>
    <property type="evidence" value="ECO:0007669"/>
    <property type="project" value="UniProtKB-SubCell"/>
</dbReference>
<evidence type="ECO:0000256" key="7">
    <source>
        <dbReference type="ARBA" id="ARBA00023034"/>
    </source>
</evidence>
<dbReference type="EMBL" id="JAVYJV010000016">
    <property type="protein sequence ID" value="KAK4350129.1"/>
    <property type="molecule type" value="Genomic_DNA"/>
</dbReference>
<dbReference type="Pfam" id="PF00650">
    <property type="entry name" value="CRAL_TRIO"/>
    <property type="match status" value="1"/>
</dbReference>
<keyword evidence="4" id="KW-0812">Transmembrane</keyword>
<dbReference type="PANTHER" id="PTHR46277:SF5">
    <property type="entry name" value="RANDOM SLUG PROTEIN 5-LIKE ISOFORM X1"/>
    <property type="match status" value="1"/>
</dbReference>
<dbReference type="SMART" id="SM01100">
    <property type="entry name" value="CRAL_TRIO_N"/>
    <property type="match status" value="1"/>
</dbReference>
<comment type="caution">
    <text evidence="11">The sequence shown here is derived from an EMBL/GenBank/DDBJ whole genome shotgun (WGS) entry which is preliminary data.</text>
</comment>
<feature type="domain" description="CRAL-TRIO" evidence="10">
    <location>
        <begin position="172"/>
        <end position="275"/>
    </location>
</feature>
<dbReference type="SUPFAM" id="SSF52087">
    <property type="entry name" value="CRAL/TRIO domain"/>
    <property type="match status" value="1"/>
</dbReference>
<dbReference type="SMART" id="SM00516">
    <property type="entry name" value="SEC14"/>
    <property type="match status" value="1"/>
</dbReference>
<reference evidence="11" key="1">
    <citation type="submission" date="2023-12" db="EMBL/GenBank/DDBJ databases">
        <title>Genome assembly of Anisodus tanguticus.</title>
        <authorList>
            <person name="Wang Y.-J."/>
        </authorList>
    </citation>
    <scope>NUCLEOTIDE SEQUENCE</scope>
    <source>
        <strain evidence="11">KB-2021</strain>
        <tissue evidence="11">Leaf</tissue>
    </source>
</reference>
<evidence type="ECO:0000256" key="1">
    <source>
        <dbReference type="ARBA" id="ARBA00002154"/>
    </source>
</evidence>
<evidence type="ECO:0000256" key="2">
    <source>
        <dbReference type="ARBA" id="ARBA00004614"/>
    </source>
</evidence>
<dbReference type="PROSITE" id="PS50191">
    <property type="entry name" value="CRAL_TRIO"/>
    <property type="match status" value="1"/>
</dbReference>
<evidence type="ECO:0000259" key="10">
    <source>
        <dbReference type="PROSITE" id="PS50191"/>
    </source>
</evidence>
<dbReference type="PANTHER" id="PTHR46277">
    <property type="entry name" value="OS03G0850700 PROTEIN"/>
    <property type="match status" value="1"/>
</dbReference>
<dbReference type="InterPro" id="IPR011074">
    <property type="entry name" value="CRAL/TRIO_N_dom"/>
</dbReference>
<keyword evidence="7" id="KW-0333">Golgi apparatus</keyword>
<comment type="function">
    <text evidence="1">Involved in the early part of the secretory pathway.</text>
</comment>
<dbReference type="Proteomes" id="UP001291623">
    <property type="component" value="Unassembled WGS sequence"/>
</dbReference>
<dbReference type="InterPro" id="IPR036865">
    <property type="entry name" value="CRAL-TRIO_dom_sf"/>
</dbReference>
<sequence>MSALFNFHSFLTAVLLWICTCAYVKMHFPALLEQRTGFRGFFWKAARIGERLSPWVAEGKSVTQEIIQVNCDNKINEEEKNKISLMRALIEKQEPSSKEVDDFAIRRFLRARDLDVDKASAMLLKYLKWKKSFVPNGFISPSDVPNGIAHNKMFLQGVDKLGRPIAVVFGSVVLALDKFFSRTSPGREKFVVIGDLQGFDYANSDDRAYIGAQSILQDCYPERLGKLIVVHVPYLFWTMWKIVYPFIDNNTKKKFTSNRQKDEAAQLQSIIHLSS</sequence>
<evidence type="ECO:0000313" key="11">
    <source>
        <dbReference type="EMBL" id="KAK4350129.1"/>
    </source>
</evidence>
<keyword evidence="8" id="KW-0472">Membrane</keyword>
<dbReference type="InterPro" id="IPR036273">
    <property type="entry name" value="CRAL/TRIO_N_dom_sf"/>
</dbReference>
<keyword evidence="6" id="KW-1133">Transmembrane helix</keyword>
<dbReference type="SUPFAM" id="SSF46938">
    <property type="entry name" value="CRAL/TRIO N-terminal domain"/>
    <property type="match status" value="1"/>
</dbReference>
<name>A0AAE1RDD1_9SOLA</name>
<evidence type="ECO:0000256" key="9">
    <source>
        <dbReference type="SAM" id="SignalP"/>
    </source>
</evidence>
<accession>A0AAE1RDD1</accession>
<feature type="chain" id="PRO_5041914786" description="CRAL-TRIO domain-containing protein" evidence="9">
    <location>
        <begin position="23"/>
        <end position="275"/>
    </location>
</feature>